<evidence type="ECO:0000256" key="1">
    <source>
        <dbReference type="ARBA" id="ARBA00008814"/>
    </source>
</evidence>
<keyword evidence="5" id="KW-1185">Reference proteome</keyword>
<dbReference type="Gene3D" id="3.40.50.1980">
    <property type="entry name" value="Nitrogenase molybdenum iron protein domain"/>
    <property type="match status" value="2"/>
</dbReference>
<feature type="signal peptide" evidence="2">
    <location>
        <begin position="1"/>
        <end position="22"/>
    </location>
</feature>
<dbReference type="InterPro" id="IPR002491">
    <property type="entry name" value="ABC_transptr_periplasmic_BD"/>
</dbReference>
<proteinExistence type="inferred from homology"/>
<dbReference type="Proteomes" id="UP001501578">
    <property type="component" value="Unassembled WGS sequence"/>
</dbReference>
<protein>
    <submittedName>
        <fullName evidence="4">ABC transporter substrate-binding protein</fullName>
    </submittedName>
</protein>
<evidence type="ECO:0000313" key="4">
    <source>
        <dbReference type="EMBL" id="GAA0953309.1"/>
    </source>
</evidence>
<evidence type="ECO:0000313" key="5">
    <source>
        <dbReference type="Proteomes" id="UP001501578"/>
    </source>
</evidence>
<dbReference type="InterPro" id="IPR050902">
    <property type="entry name" value="ABC_Transporter_SBP"/>
</dbReference>
<dbReference type="Pfam" id="PF01497">
    <property type="entry name" value="Peripla_BP_2"/>
    <property type="match status" value="1"/>
</dbReference>
<accession>A0ABN1R895</accession>
<dbReference type="PROSITE" id="PS50983">
    <property type="entry name" value="FE_B12_PBP"/>
    <property type="match status" value="1"/>
</dbReference>
<evidence type="ECO:0000259" key="3">
    <source>
        <dbReference type="PROSITE" id="PS50983"/>
    </source>
</evidence>
<comment type="caution">
    <text evidence="4">The sequence shown here is derived from an EMBL/GenBank/DDBJ whole genome shotgun (WGS) entry which is preliminary data.</text>
</comment>
<feature type="chain" id="PRO_5045469165" evidence="2">
    <location>
        <begin position="23"/>
        <end position="350"/>
    </location>
</feature>
<dbReference type="SUPFAM" id="SSF53807">
    <property type="entry name" value="Helical backbone' metal receptor"/>
    <property type="match status" value="1"/>
</dbReference>
<comment type="similarity">
    <text evidence="1">Belongs to the bacterial solute-binding protein 8 family.</text>
</comment>
<dbReference type="EMBL" id="BAAAHQ010000056">
    <property type="protein sequence ID" value="GAA0953309.1"/>
    <property type="molecule type" value="Genomic_DNA"/>
</dbReference>
<gene>
    <name evidence="4" type="ORF">GCM10009560_76060</name>
</gene>
<organism evidence="4 5">
    <name type="scientific">Nonomuraea longicatena</name>
    <dbReference type="NCBI Taxonomy" id="83682"/>
    <lineage>
        <taxon>Bacteria</taxon>
        <taxon>Bacillati</taxon>
        <taxon>Actinomycetota</taxon>
        <taxon>Actinomycetes</taxon>
        <taxon>Streptosporangiales</taxon>
        <taxon>Streptosporangiaceae</taxon>
        <taxon>Nonomuraea</taxon>
    </lineage>
</organism>
<evidence type="ECO:0000256" key="2">
    <source>
        <dbReference type="SAM" id="SignalP"/>
    </source>
</evidence>
<dbReference type="PANTHER" id="PTHR30535">
    <property type="entry name" value="VITAMIN B12-BINDING PROTEIN"/>
    <property type="match status" value="1"/>
</dbReference>
<name>A0ABN1R895_9ACTN</name>
<feature type="domain" description="Fe/B12 periplasmic-binding" evidence="3">
    <location>
        <begin position="54"/>
        <end position="345"/>
    </location>
</feature>
<dbReference type="PROSITE" id="PS51257">
    <property type="entry name" value="PROKAR_LIPOPROTEIN"/>
    <property type="match status" value="1"/>
</dbReference>
<reference evidence="4 5" key="1">
    <citation type="journal article" date="2019" name="Int. J. Syst. Evol. Microbiol.">
        <title>The Global Catalogue of Microorganisms (GCM) 10K type strain sequencing project: providing services to taxonomists for standard genome sequencing and annotation.</title>
        <authorList>
            <consortium name="The Broad Institute Genomics Platform"/>
            <consortium name="The Broad Institute Genome Sequencing Center for Infectious Disease"/>
            <person name="Wu L."/>
            <person name="Ma J."/>
        </authorList>
    </citation>
    <scope>NUCLEOTIDE SEQUENCE [LARGE SCALE GENOMIC DNA]</scope>
    <source>
        <strain evidence="4 5">JCM 11136</strain>
    </source>
</reference>
<sequence length="350" mass="36315">MSRLSPALILLTSALLTGCAVAPSAAPPPAAAGFPVQVPDCTGKVTPFDEPARKIVTSNAAGLEILLWLGAQELVVGTGFPPGKGDLPPELAAAAAKVPSFGGDATGGAMRGISREQLLGSGADTYVEAWGALAGMDDVATPEQLARVGIRKVLLRSTACAPAMNGPQTDLSVLQADIARLGAITGRATEAERVLDGMNTTLAEVERAVAGAARPSVFFFDYDAGTDAPMTPCNRQVANAVYTLAGARNVFDDCADDFKKVGWEEVVERDPDWIQLGVRGRGDTAADARAFDEAAEFLSTFAATRDLRAVKAGRFLRIRSEVTTIGGVRNADTVRSIAAAIHPGRIKAAG</sequence>
<dbReference type="PANTHER" id="PTHR30535:SF7">
    <property type="entry name" value="IRON(III) DICITRATE-BINDING PROTEIN"/>
    <property type="match status" value="1"/>
</dbReference>
<keyword evidence="2" id="KW-0732">Signal</keyword>
<dbReference type="RefSeq" id="WP_343955179.1">
    <property type="nucleotide sequence ID" value="NZ_BAAAHQ010000056.1"/>
</dbReference>